<gene>
    <name evidence="3" type="ORF">ACFSCW_16230</name>
</gene>
<dbReference type="Pfam" id="PF07589">
    <property type="entry name" value="PEP-CTERM"/>
    <property type="match status" value="1"/>
</dbReference>
<organism evidence="3 4">
    <name type="scientific">Sphingomonas tabacisoli</name>
    <dbReference type="NCBI Taxonomy" id="2249466"/>
    <lineage>
        <taxon>Bacteria</taxon>
        <taxon>Pseudomonadati</taxon>
        <taxon>Pseudomonadota</taxon>
        <taxon>Alphaproteobacteria</taxon>
        <taxon>Sphingomonadales</taxon>
        <taxon>Sphingomonadaceae</taxon>
        <taxon>Sphingomonas</taxon>
    </lineage>
</organism>
<dbReference type="NCBIfam" id="NF035944">
    <property type="entry name" value="PEPxxWA-CTERM"/>
    <property type="match status" value="1"/>
</dbReference>
<dbReference type="EMBL" id="JBHUDY010000003">
    <property type="protein sequence ID" value="MFD1613351.1"/>
    <property type="molecule type" value="Genomic_DNA"/>
</dbReference>
<dbReference type="RefSeq" id="WP_380891370.1">
    <property type="nucleotide sequence ID" value="NZ_JBHUDY010000003.1"/>
</dbReference>
<evidence type="ECO:0000256" key="1">
    <source>
        <dbReference type="SAM" id="SignalP"/>
    </source>
</evidence>
<keyword evidence="4" id="KW-1185">Reference proteome</keyword>
<keyword evidence="1" id="KW-0732">Signal</keyword>
<evidence type="ECO:0000313" key="4">
    <source>
        <dbReference type="Proteomes" id="UP001597115"/>
    </source>
</evidence>
<feature type="signal peptide" evidence="1">
    <location>
        <begin position="1"/>
        <end position="24"/>
    </location>
</feature>
<evidence type="ECO:0000313" key="3">
    <source>
        <dbReference type="EMBL" id="MFD1613351.1"/>
    </source>
</evidence>
<dbReference type="NCBIfam" id="NF033947">
    <property type="entry name" value="PEP-cistern"/>
    <property type="match status" value="1"/>
</dbReference>
<comment type="caution">
    <text evidence="3">The sequence shown here is derived from an EMBL/GenBank/DDBJ whole genome shotgun (WGS) entry which is preliminary data.</text>
</comment>
<reference evidence="4" key="1">
    <citation type="journal article" date="2019" name="Int. J. Syst. Evol. Microbiol.">
        <title>The Global Catalogue of Microorganisms (GCM) 10K type strain sequencing project: providing services to taxonomists for standard genome sequencing and annotation.</title>
        <authorList>
            <consortium name="The Broad Institute Genomics Platform"/>
            <consortium name="The Broad Institute Genome Sequencing Center for Infectious Disease"/>
            <person name="Wu L."/>
            <person name="Ma J."/>
        </authorList>
    </citation>
    <scope>NUCLEOTIDE SEQUENCE [LARGE SCALE GENOMIC DNA]</scope>
    <source>
        <strain evidence="4">CGMCC 1.16275</strain>
    </source>
</reference>
<feature type="domain" description="Ice-binding protein C-terminal" evidence="2">
    <location>
        <begin position="202"/>
        <end position="226"/>
    </location>
</feature>
<proteinExistence type="predicted"/>
<dbReference type="InterPro" id="IPR013424">
    <property type="entry name" value="Ice-binding_C"/>
</dbReference>
<name>A0ABW4I771_9SPHN</name>
<dbReference type="NCBIfam" id="TIGR02595">
    <property type="entry name" value="PEP_CTERM"/>
    <property type="match status" value="1"/>
</dbReference>
<sequence>MNFRTAFLAAAGAAAIGLTAPASAATVVLNAGSPKTFTMNFNGFTSAAQAPLPGLTAKIDFSFLGRVGNAYNFSYKLTNTSSAPIDSTQLVIFGFNTDPNVSSVSTGANDQFNITASGNQPNGLASIDLCFKDAGQTNNCTGAQGNSGLAKGAFANGTFSLVFNSVIDKVTLSDFSVRYQALNSTQLGISGGSASGLGTIAAVPEPATWAMMIGGFGLIGAAARRRQRTAVTYA</sequence>
<evidence type="ECO:0000259" key="2">
    <source>
        <dbReference type="Pfam" id="PF07589"/>
    </source>
</evidence>
<accession>A0ABW4I771</accession>
<feature type="chain" id="PRO_5047423055" evidence="1">
    <location>
        <begin position="25"/>
        <end position="234"/>
    </location>
</feature>
<dbReference type="Proteomes" id="UP001597115">
    <property type="component" value="Unassembled WGS sequence"/>
</dbReference>
<protein>
    <submittedName>
        <fullName evidence="3">Cistern family PEP-CTERM protein</fullName>
    </submittedName>
</protein>